<evidence type="ECO:0000313" key="2">
    <source>
        <dbReference type="EMBL" id="EDP6814927.1"/>
    </source>
</evidence>
<dbReference type="Pfam" id="PF22557">
    <property type="entry name" value="DuOB"/>
    <property type="match status" value="1"/>
</dbReference>
<name>A0A6N6BCX5_CAMLA</name>
<organism evidence="2 3">
    <name type="scientific">Campylobacter lari</name>
    <dbReference type="NCBI Taxonomy" id="201"/>
    <lineage>
        <taxon>Bacteria</taxon>
        <taxon>Pseudomonadati</taxon>
        <taxon>Campylobacterota</taxon>
        <taxon>Epsilonproteobacteria</taxon>
        <taxon>Campylobacterales</taxon>
        <taxon>Campylobacteraceae</taxon>
        <taxon>Campylobacter</taxon>
    </lineage>
</organism>
<protein>
    <recommendedName>
        <fullName evidence="1">Dual OB-containing domain-containing protein</fullName>
    </recommendedName>
</protein>
<dbReference type="RefSeq" id="WP_214098506.1">
    <property type="nucleotide sequence ID" value="NZ_JAHCYN010000005.1"/>
</dbReference>
<feature type="domain" description="Dual OB-containing" evidence="1">
    <location>
        <begin position="4"/>
        <end position="71"/>
    </location>
</feature>
<sequence>MFEKEIIIFANSVKNNKHCVAGKDIITKEWVRAVSSISGGALDDNIVIYKNKGKFWKVKPLDRILIKFEKNHL</sequence>
<reference evidence="2 3" key="1">
    <citation type="submission" date="2019-11" db="EMBL/GenBank/DDBJ databases">
        <authorList>
            <consortium name="PulseNet: The National Subtyping Network for Foodborne Disease Surveillance"/>
            <person name="Tarr C.L."/>
            <person name="Trees E."/>
            <person name="Katz L.S."/>
            <person name="Carleton-Romer H.A."/>
            <person name="Stroika S."/>
            <person name="Kucerova Z."/>
            <person name="Roache K.F."/>
            <person name="Sabol A.L."/>
            <person name="Besser J."/>
            <person name="Gerner-Smidt P."/>
        </authorList>
    </citation>
    <scope>NUCLEOTIDE SEQUENCE [LARGE SCALE GENOMIC DNA]</scope>
    <source>
        <strain evidence="2 3">PNUSAC013627</strain>
    </source>
</reference>
<proteinExistence type="predicted"/>
<evidence type="ECO:0000313" key="3">
    <source>
        <dbReference type="Proteomes" id="UP000471322"/>
    </source>
</evidence>
<dbReference type="AlphaFoldDB" id="A0A6N6BCX5"/>
<accession>A0A6N6BCX5</accession>
<gene>
    <name evidence="2" type="ORF">GL567_05000</name>
</gene>
<dbReference type="Proteomes" id="UP000471322">
    <property type="component" value="Unassembled WGS sequence"/>
</dbReference>
<comment type="caution">
    <text evidence="2">The sequence shown here is derived from an EMBL/GenBank/DDBJ whole genome shotgun (WGS) entry which is preliminary data.</text>
</comment>
<evidence type="ECO:0000259" key="1">
    <source>
        <dbReference type="Pfam" id="PF22557"/>
    </source>
</evidence>
<dbReference type="EMBL" id="AANNSE010000005">
    <property type="protein sequence ID" value="EDP6814927.1"/>
    <property type="molecule type" value="Genomic_DNA"/>
</dbReference>
<dbReference type="InterPro" id="IPR054335">
    <property type="entry name" value="DuOB_dom"/>
</dbReference>